<evidence type="ECO:0000256" key="1">
    <source>
        <dbReference type="SAM" id="MobiDB-lite"/>
    </source>
</evidence>
<protein>
    <submittedName>
        <fullName evidence="3">Uncharacterized protein</fullName>
    </submittedName>
</protein>
<name>A0A5B7G2W6_PORTR</name>
<feature type="compositionally biased region" description="Pro residues" evidence="1">
    <location>
        <begin position="285"/>
        <end position="299"/>
    </location>
</feature>
<sequence length="299" mass="33398">MILARSMGSKKKSMCLRQLESPTPLKIRLKMNVRPIGPGSNFVHIAGAVDIPTEELEVGGDWAPLHYEYTSVNQEPTRYETVTSSEEAQPTFGPWTGFEPVRLETPRTPKHACTNSCFPRHPTQLYLNMTLKGKPLTYIPNRPMYHLRYDLEAVKMHVMGRVEIIDKDDCSQLETTTTTTTLPVVAILPNPAAYTMTDSKDATSWVWVMGTAGSVPILIILVILLMLLVVVVVSVSVILWRRRKAANNISKNKSPFAACHDPLMPQPQTADQFSTNNTNVSPLYRSPPPPPPPPNYYSE</sequence>
<gene>
    <name evidence="3" type="ORF">E2C01_044648</name>
</gene>
<keyword evidence="2" id="KW-1133">Transmembrane helix</keyword>
<evidence type="ECO:0000313" key="4">
    <source>
        <dbReference type="Proteomes" id="UP000324222"/>
    </source>
</evidence>
<feature type="compositionally biased region" description="Polar residues" evidence="1">
    <location>
        <begin position="266"/>
        <end position="281"/>
    </location>
</feature>
<keyword evidence="2" id="KW-0472">Membrane</keyword>
<comment type="caution">
    <text evidence="3">The sequence shown here is derived from an EMBL/GenBank/DDBJ whole genome shotgun (WGS) entry which is preliminary data.</text>
</comment>
<feature type="region of interest" description="Disordered" evidence="1">
    <location>
        <begin position="260"/>
        <end position="299"/>
    </location>
</feature>
<proteinExistence type="predicted"/>
<dbReference type="AlphaFoldDB" id="A0A5B7G2W6"/>
<feature type="transmembrane region" description="Helical" evidence="2">
    <location>
        <begin position="217"/>
        <end position="240"/>
    </location>
</feature>
<evidence type="ECO:0000256" key="2">
    <source>
        <dbReference type="SAM" id="Phobius"/>
    </source>
</evidence>
<dbReference type="EMBL" id="VSRR010009755">
    <property type="protein sequence ID" value="MPC50814.1"/>
    <property type="molecule type" value="Genomic_DNA"/>
</dbReference>
<keyword evidence="4" id="KW-1185">Reference proteome</keyword>
<organism evidence="3 4">
    <name type="scientific">Portunus trituberculatus</name>
    <name type="common">Swimming crab</name>
    <name type="synonym">Neptunus trituberculatus</name>
    <dbReference type="NCBI Taxonomy" id="210409"/>
    <lineage>
        <taxon>Eukaryota</taxon>
        <taxon>Metazoa</taxon>
        <taxon>Ecdysozoa</taxon>
        <taxon>Arthropoda</taxon>
        <taxon>Crustacea</taxon>
        <taxon>Multicrustacea</taxon>
        <taxon>Malacostraca</taxon>
        <taxon>Eumalacostraca</taxon>
        <taxon>Eucarida</taxon>
        <taxon>Decapoda</taxon>
        <taxon>Pleocyemata</taxon>
        <taxon>Brachyura</taxon>
        <taxon>Eubrachyura</taxon>
        <taxon>Portunoidea</taxon>
        <taxon>Portunidae</taxon>
        <taxon>Portuninae</taxon>
        <taxon>Portunus</taxon>
    </lineage>
</organism>
<dbReference type="Proteomes" id="UP000324222">
    <property type="component" value="Unassembled WGS sequence"/>
</dbReference>
<accession>A0A5B7G2W6</accession>
<evidence type="ECO:0000313" key="3">
    <source>
        <dbReference type="EMBL" id="MPC50814.1"/>
    </source>
</evidence>
<keyword evidence="2" id="KW-0812">Transmembrane</keyword>
<reference evidence="3 4" key="1">
    <citation type="submission" date="2019-05" db="EMBL/GenBank/DDBJ databases">
        <title>Another draft genome of Portunus trituberculatus and its Hox gene families provides insights of decapod evolution.</title>
        <authorList>
            <person name="Jeong J.-H."/>
            <person name="Song I."/>
            <person name="Kim S."/>
            <person name="Choi T."/>
            <person name="Kim D."/>
            <person name="Ryu S."/>
            <person name="Kim W."/>
        </authorList>
    </citation>
    <scope>NUCLEOTIDE SEQUENCE [LARGE SCALE GENOMIC DNA]</scope>
    <source>
        <tissue evidence="3">Muscle</tissue>
    </source>
</reference>